<dbReference type="InterPro" id="IPR039261">
    <property type="entry name" value="FNR_nucleotide-bd"/>
</dbReference>
<dbReference type="RefSeq" id="WP_345067206.1">
    <property type="nucleotide sequence ID" value="NZ_BAABCN010000007.1"/>
</dbReference>
<keyword evidence="11" id="KW-1185">Reference proteome</keyword>
<evidence type="ECO:0000313" key="11">
    <source>
        <dbReference type="Proteomes" id="UP001501803"/>
    </source>
</evidence>
<dbReference type="EMBL" id="BAABCN010000007">
    <property type="protein sequence ID" value="GAA3882207.1"/>
    <property type="molecule type" value="Genomic_DNA"/>
</dbReference>
<dbReference type="InterPro" id="IPR017927">
    <property type="entry name" value="FAD-bd_FR_type"/>
</dbReference>
<keyword evidence="5" id="KW-0560">Oxidoreductase</keyword>
<dbReference type="PROSITE" id="PS51384">
    <property type="entry name" value="FAD_FR"/>
    <property type="match status" value="1"/>
</dbReference>
<dbReference type="InterPro" id="IPR001041">
    <property type="entry name" value="2Fe-2S_ferredoxin-type"/>
</dbReference>
<accession>A0ABP7KMJ7</accession>
<evidence type="ECO:0000256" key="4">
    <source>
        <dbReference type="ARBA" id="ARBA00022723"/>
    </source>
</evidence>
<dbReference type="PROSITE" id="PS51085">
    <property type="entry name" value="2FE2S_FER_2"/>
    <property type="match status" value="1"/>
</dbReference>
<dbReference type="PROSITE" id="PS00197">
    <property type="entry name" value="2FE2S_FER_1"/>
    <property type="match status" value="1"/>
</dbReference>
<dbReference type="PANTHER" id="PTHR47354:SF1">
    <property type="entry name" value="CARNITINE MONOOXYGENASE REDUCTASE SUBUNIT"/>
    <property type="match status" value="1"/>
</dbReference>
<evidence type="ECO:0000313" key="10">
    <source>
        <dbReference type="EMBL" id="GAA3882207.1"/>
    </source>
</evidence>
<dbReference type="CDD" id="cd00207">
    <property type="entry name" value="fer2"/>
    <property type="match status" value="1"/>
</dbReference>
<keyword evidence="2" id="KW-0285">Flavoprotein</keyword>
<sequence>MMMSLAPTATTDDSVESATSDLQLRVTALIWESPEVLSVHLRSLDGSDLPQWDPGAHIDITFENDMQRQYSLTGDPADSSSWRLTVAHSTGSRGASRHVHTELRPGAIVRASAPRNNFSLIDAPGYVLIGGGIGVTPLLTFARTLQQRGADWRLDLATRGPEHVPLRRDLEQFGDRVHIYAANRGQRLSLAEIIDQAPAGYALYCCGPERMLDEFDELCAAREISAHRERFAAQELSAPIRSGAFTVTCARSGREIVVEPEVSVLTALESAGLPVTSSCLEGVCGTCEVAVLAGIVDHRDSILTADERDANDTMMTCVSRALSDNLELDL</sequence>
<dbReference type="PRINTS" id="PR00409">
    <property type="entry name" value="PHDIOXRDTASE"/>
</dbReference>
<dbReference type="CDD" id="cd06185">
    <property type="entry name" value="PDR_like"/>
    <property type="match status" value="1"/>
</dbReference>
<reference evidence="11" key="1">
    <citation type="journal article" date="2019" name="Int. J. Syst. Evol. Microbiol.">
        <title>The Global Catalogue of Microorganisms (GCM) 10K type strain sequencing project: providing services to taxonomists for standard genome sequencing and annotation.</title>
        <authorList>
            <consortium name="The Broad Institute Genomics Platform"/>
            <consortium name="The Broad Institute Genome Sequencing Center for Infectious Disease"/>
            <person name="Wu L."/>
            <person name="Ma J."/>
        </authorList>
    </citation>
    <scope>NUCLEOTIDE SEQUENCE [LARGE SCALE GENOMIC DNA]</scope>
    <source>
        <strain evidence="11">JCM 17021</strain>
    </source>
</reference>
<evidence type="ECO:0000259" key="9">
    <source>
        <dbReference type="PROSITE" id="PS51384"/>
    </source>
</evidence>
<dbReference type="PANTHER" id="PTHR47354">
    <property type="entry name" value="NADH OXIDOREDUCTASE HCR"/>
    <property type="match status" value="1"/>
</dbReference>
<protein>
    <submittedName>
        <fullName evidence="10">PDR/VanB family oxidoreductase</fullName>
    </submittedName>
</protein>
<feature type="domain" description="FAD-binding FR-type" evidence="9">
    <location>
        <begin position="19"/>
        <end position="121"/>
    </location>
</feature>
<dbReference type="InterPro" id="IPR006058">
    <property type="entry name" value="2Fe2S_fd_BS"/>
</dbReference>
<name>A0ABP7KMJ7_9MICO</name>
<dbReference type="InterPro" id="IPR017938">
    <property type="entry name" value="Riboflavin_synthase-like_b-brl"/>
</dbReference>
<keyword evidence="7" id="KW-0411">Iron-sulfur</keyword>
<proteinExistence type="predicted"/>
<dbReference type="InterPro" id="IPR036010">
    <property type="entry name" value="2Fe-2S_ferredoxin-like_sf"/>
</dbReference>
<gene>
    <name evidence="10" type="ORF">GCM10022381_25590</name>
</gene>
<dbReference type="Gene3D" id="2.40.30.10">
    <property type="entry name" value="Translation factors"/>
    <property type="match status" value="1"/>
</dbReference>
<dbReference type="InterPro" id="IPR012675">
    <property type="entry name" value="Beta-grasp_dom_sf"/>
</dbReference>
<evidence type="ECO:0000259" key="8">
    <source>
        <dbReference type="PROSITE" id="PS51085"/>
    </source>
</evidence>
<evidence type="ECO:0000256" key="1">
    <source>
        <dbReference type="ARBA" id="ARBA00001974"/>
    </source>
</evidence>
<dbReference type="Pfam" id="PF00111">
    <property type="entry name" value="Fer2"/>
    <property type="match status" value="1"/>
</dbReference>
<evidence type="ECO:0000256" key="7">
    <source>
        <dbReference type="ARBA" id="ARBA00023014"/>
    </source>
</evidence>
<dbReference type="Gene3D" id="3.40.50.80">
    <property type="entry name" value="Nucleotide-binding domain of ferredoxin-NADP reductase (FNR) module"/>
    <property type="match status" value="1"/>
</dbReference>
<dbReference type="InterPro" id="IPR050415">
    <property type="entry name" value="MRET"/>
</dbReference>
<keyword evidence="4" id="KW-0479">Metal-binding</keyword>
<feature type="domain" description="2Fe-2S ferredoxin-type" evidence="8">
    <location>
        <begin position="245"/>
        <end position="330"/>
    </location>
</feature>
<keyword evidence="3" id="KW-0001">2Fe-2S</keyword>
<comment type="cofactor">
    <cofactor evidence="1">
        <name>FAD</name>
        <dbReference type="ChEBI" id="CHEBI:57692"/>
    </cofactor>
</comment>
<dbReference type="SUPFAM" id="SSF54292">
    <property type="entry name" value="2Fe-2S ferredoxin-like"/>
    <property type="match status" value="1"/>
</dbReference>
<evidence type="ECO:0000256" key="6">
    <source>
        <dbReference type="ARBA" id="ARBA00023004"/>
    </source>
</evidence>
<evidence type="ECO:0000256" key="2">
    <source>
        <dbReference type="ARBA" id="ARBA00022630"/>
    </source>
</evidence>
<organism evidence="10 11">
    <name type="scientific">Leifsonia kafniensis</name>
    <dbReference type="NCBI Taxonomy" id="475957"/>
    <lineage>
        <taxon>Bacteria</taxon>
        <taxon>Bacillati</taxon>
        <taxon>Actinomycetota</taxon>
        <taxon>Actinomycetes</taxon>
        <taxon>Micrococcales</taxon>
        <taxon>Microbacteriaceae</taxon>
        <taxon>Leifsonia</taxon>
    </lineage>
</organism>
<dbReference type="Gene3D" id="3.10.20.30">
    <property type="match status" value="1"/>
</dbReference>
<dbReference type="SUPFAM" id="SSF52343">
    <property type="entry name" value="Ferredoxin reductase-like, C-terminal NADP-linked domain"/>
    <property type="match status" value="1"/>
</dbReference>
<keyword evidence="6" id="KW-0408">Iron</keyword>
<evidence type="ECO:0000256" key="5">
    <source>
        <dbReference type="ARBA" id="ARBA00023002"/>
    </source>
</evidence>
<evidence type="ECO:0000256" key="3">
    <source>
        <dbReference type="ARBA" id="ARBA00022714"/>
    </source>
</evidence>
<dbReference type="Proteomes" id="UP001501803">
    <property type="component" value="Unassembled WGS sequence"/>
</dbReference>
<comment type="caution">
    <text evidence="10">The sequence shown here is derived from an EMBL/GenBank/DDBJ whole genome shotgun (WGS) entry which is preliminary data.</text>
</comment>
<dbReference type="SUPFAM" id="SSF63380">
    <property type="entry name" value="Riboflavin synthase domain-like"/>
    <property type="match status" value="1"/>
</dbReference>